<dbReference type="GO" id="GO:0140359">
    <property type="term" value="F:ABC-type transporter activity"/>
    <property type="evidence" value="ECO:0007669"/>
    <property type="project" value="InterPro"/>
</dbReference>
<evidence type="ECO:0000256" key="3">
    <source>
        <dbReference type="ARBA" id="ARBA00022448"/>
    </source>
</evidence>
<evidence type="ECO:0000256" key="6">
    <source>
        <dbReference type="ARBA" id="ARBA00022741"/>
    </source>
</evidence>
<dbReference type="InterPro" id="IPR017871">
    <property type="entry name" value="ABC_transporter-like_CS"/>
</dbReference>
<protein>
    <submittedName>
        <fullName evidence="12">Unnamed protein product</fullName>
    </submittedName>
</protein>
<keyword evidence="7" id="KW-0067">ATP-binding</keyword>
<gene>
    <name evidence="12" type="ORF">Pfra01_000435100</name>
</gene>
<dbReference type="PANTHER" id="PTHR19229">
    <property type="entry name" value="ATP-BINDING CASSETTE TRANSPORTER SUBFAMILY A ABCA"/>
    <property type="match status" value="1"/>
</dbReference>
<evidence type="ECO:0000313" key="13">
    <source>
        <dbReference type="Proteomes" id="UP001165121"/>
    </source>
</evidence>
<feature type="transmembrane region" description="Helical" evidence="10">
    <location>
        <begin position="1402"/>
        <end position="1432"/>
    </location>
</feature>
<keyword evidence="13" id="KW-1185">Reference proteome</keyword>
<dbReference type="Gene3D" id="3.40.50.300">
    <property type="entry name" value="P-loop containing nucleotide triphosphate hydrolases"/>
    <property type="match status" value="2"/>
</dbReference>
<feature type="transmembrane region" description="Helical" evidence="10">
    <location>
        <begin position="578"/>
        <end position="595"/>
    </location>
</feature>
<dbReference type="GO" id="GO:0005524">
    <property type="term" value="F:ATP binding"/>
    <property type="evidence" value="ECO:0007669"/>
    <property type="project" value="UniProtKB-KW"/>
</dbReference>
<dbReference type="Proteomes" id="UP001165121">
    <property type="component" value="Unassembled WGS sequence"/>
</dbReference>
<dbReference type="CDD" id="cd03263">
    <property type="entry name" value="ABC_subfamily_A"/>
    <property type="match status" value="2"/>
</dbReference>
<feature type="transmembrane region" description="Helical" evidence="10">
    <location>
        <begin position="29"/>
        <end position="48"/>
    </location>
</feature>
<dbReference type="GO" id="GO:0016020">
    <property type="term" value="C:membrane"/>
    <property type="evidence" value="ECO:0007669"/>
    <property type="project" value="UniProtKB-SubCell"/>
</dbReference>
<feature type="transmembrane region" description="Helical" evidence="10">
    <location>
        <begin position="1357"/>
        <end position="1382"/>
    </location>
</feature>
<keyword evidence="9 10" id="KW-0472">Membrane</keyword>
<comment type="subcellular location">
    <subcellularLocation>
        <location evidence="1">Membrane</location>
        <topology evidence="1">Multi-pass membrane protein</topology>
    </subcellularLocation>
</comment>
<keyword evidence="5" id="KW-0677">Repeat</keyword>
<evidence type="ECO:0000256" key="2">
    <source>
        <dbReference type="ARBA" id="ARBA00008869"/>
    </source>
</evidence>
<dbReference type="GO" id="GO:0005319">
    <property type="term" value="F:lipid transporter activity"/>
    <property type="evidence" value="ECO:0007669"/>
    <property type="project" value="TreeGrafter"/>
</dbReference>
<feature type="transmembrane region" description="Helical" evidence="10">
    <location>
        <begin position="513"/>
        <end position="536"/>
    </location>
</feature>
<comment type="caution">
    <text evidence="12">The sequence shown here is derived from an EMBL/GenBank/DDBJ whole genome shotgun (WGS) entry which is preliminary data.</text>
</comment>
<dbReference type="FunFam" id="3.40.50.300:FF:000298">
    <property type="entry name" value="ATP-binding cassette sub-family A member 12"/>
    <property type="match status" value="1"/>
</dbReference>
<dbReference type="SUPFAM" id="SSF52540">
    <property type="entry name" value="P-loop containing nucleoside triphosphate hydrolases"/>
    <property type="match status" value="2"/>
</dbReference>
<evidence type="ECO:0000256" key="5">
    <source>
        <dbReference type="ARBA" id="ARBA00022737"/>
    </source>
</evidence>
<comment type="similarity">
    <text evidence="2">Belongs to the ABC transporter superfamily. ABCA family.</text>
</comment>
<evidence type="ECO:0000256" key="8">
    <source>
        <dbReference type="ARBA" id="ARBA00022989"/>
    </source>
</evidence>
<feature type="transmembrane region" description="Helical" evidence="10">
    <location>
        <begin position="1477"/>
        <end position="1498"/>
    </location>
</feature>
<feature type="transmembrane region" description="Helical" evidence="10">
    <location>
        <begin position="548"/>
        <end position="566"/>
    </location>
</feature>
<evidence type="ECO:0000256" key="1">
    <source>
        <dbReference type="ARBA" id="ARBA00004141"/>
    </source>
</evidence>
<feature type="domain" description="ABC transporter" evidence="11">
    <location>
        <begin position="1654"/>
        <end position="1887"/>
    </location>
</feature>
<keyword evidence="6" id="KW-0547">Nucleotide-binding</keyword>
<evidence type="ECO:0000256" key="7">
    <source>
        <dbReference type="ARBA" id="ARBA00022840"/>
    </source>
</evidence>
<dbReference type="PROSITE" id="PS00211">
    <property type="entry name" value="ABC_TRANSPORTER_1"/>
    <property type="match status" value="2"/>
</dbReference>
<dbReference type="EMBL" id="BSXT01000346">
    <property type="protein sequence ID" value="GMF24988.1"/>
    <property type="molecule type" value="Genomic_DNA"/>
</dbReference>
<sequence length="2059" mass="226424">MRKGKERRSWHVLRALVAKNLTIKRRHPFASWSEVINPLVCILLFAVLKNLDTDLTIPAGWATDNANTSAPGYGSIWNLYATTDLNSALNDGLSSAGVVVPEDRSSSNSDNSSSGALSAKSLLGILSSTLQIPRFYFTETTMPGLLLSLSLQALLEGNKLDELEEDALMDCALKFLLMGYTGANRTIYHVPYACQGKVVPYKIAITPDTAYTREYFTAVLETWYPRVALAPVVKGISLLTVPSFADSHMFFDNETVMEEYVSSKEYGADIQHPKIYAAIAFEEFPVDAATFGSLEGQSIAYSLRFNSTGNLAAVPKTKKPRPRIITEFAPAGDIMAYATRGFMTLQTLVARFLNCRPSWDIQSQVTDGICQVPNAVMPADPKNDRRLLKQVENDMIIGTAFSLINSVKGLIASIASVSFPNVSVDTIPPRGLETLLIPLRMAPQPYYGAAVYGSPTQTFRYAPFFDKVALVFPIGFVLSYLYLVSCVIVSFLTEKESKSRELMRILGARDCELFGGWVITYLPILVLGTFLQTIGAHGMLFPNSDTRLLFLFFFTFASSSFSYGFMVSSIFSRARAGSLAGMGLFFMMFFFSYSFNADTSEGSRTLAGIFPPISLSEGIGVIAKLESFGVGITYDNAFDEINNFRFANAIAMQIFDTVLCILLGKYFEKVIPQEFGVAKKWYFLLTKTFWCPQVSQLVTDEAQEGEKDSDTVEPIRYDLKQQEISGRAVIIAGLRKEFSVPGGKKVAVHGLDLKLYEGQITCLLGHNGAGKTTVMSILTGVTPPTSGNAWIRGRSVIKDLEKIRQTLGYCPQHSVLYPDLTVKEHLTFYGRLKGFTDPKELATEVINKIKEVDLVDKIDVRSHALSGGMQRKLSLAIAFLGDSTVVFLDEPTAGMDPYSRRRTWDLIQRNRAGRVIILTTHFMDEADILGDRIAIMAEGKLQCVGSSLFLKKRFGVGYRLSFIRQSDNCTLNAQLVISLVQRHIPQAGVASNVGTELTFQLPFESSAGFPGLFRNLESRQNELGILSFAISVTTLEEIFLMVAGSGSTAKLPKISRDEVVSTKMVSNKSITIEPYETAIAVKSSKGDSKVAASSNTFGTWMTSLRITSAFTNQMSALLRKRVQCGKRDVNMLFFSTILPVVAIFVGLSALKLSTVLQNDPKLELSLTVQYSLGLQTPVPIGCPGNLDGSGGRSTQWCSELILPAYFSDGVAYELKIDKTVFNGTETPTVFGVSYDSPSIEPNDTRGYSLQFAELAFKKAFGYLPGADISVPATQPEMKGQFGGFLVYASEATNTISYNVLANGSSRHASPTYKHMIDSAINRFLLSKAGKPGLSVTTRVSSHPLPLSFKTRSIFSSYLSVPAVIFIVIAFTFIPASIMPFIVKEKHLEQNAKYQQLLSGMSFFAYWIANFVFDMALYFVPMTVAILLLTSFMGAESCDSCTQDVPAATVTLFVLFGAAIAPWTYILSHGMEKPSECLVYTFMINFFLGILLLLLSFTMNSLDSTRSANAVLVYIWRCSPLFSLGNGLLNVLLADLLALYGLTNQTRSAFDLDIAGTDIWYLLLECPVFILLTVGIDMVQAGTLPWKFDQFLDKLSVERRAYMRVPCSGAKLHIQKSFGAKVINTDEIEVDEDVTAEAQRVHEIYRSLAVAPEVVQIFELEKVYPNGKRAVKSLSFGLHQGECFGFLGVNGAGKTTTMKILTGDLLPTSGSATLNGFDIRNERSKARNSIGYCPQFDALIDLLTVREHLELFSRIKGFHKERLQKEVDRLLNKLKIEGFANKLAGSLSGGNKRKLSLAIAMIGEPCVLVLDEPSTGVDPFSRRLLWDVILEASIQSQRSTVMLTTHSMEECEALCNKAGIMVDGGLRCFGSIPHLKARFGDGFMLECKLDAPSSHTVADFVHLVSDRVEAGALITTSQLAGLCTSLGNAQRADAAAFTLSTQLSGLDIGSVDVTSFASWWLLEDSVQRLDEFLRTHFSGVVLLERQADFCRYKLSELSLKTCDADTEAEGSSVAATQVAIALSRMFELVEDARNRLGIREYSLSQTTLEQIFNSFAARSR</sequence>
<dbReference type="PROSITE" id="PS50893">
    <property type="entry name" value="ABC_TRANSPORTER_2"/>
    <property type="match status" value="2"/>
</dbReference>
<evidence type="ECO:0000256" key="10">
    <source>
        <dbReference type="SAM" id="Phobius"/>
    </source>
</evidence>
<dbReference type="SMART" id="SM00382">
    <property type="entry name" value="AAA"/>
    <property type="match status" value="2"/>
</dbReference>
<dbReference type="FunFam" id="3.40.50.300:FF:000335">
    <property type="entry name" value="ATP binding cassette subfamily A member 5"/>
    <property type="match status" value="1"/>
</dbReference>
<dbReference type="OrthoDB" id="10255969at2759"/>
<keyword evidence="8 10" id="KW-1133">Transmembrane helix</keyword>
<name>A0A9W6X0R2_9STRA</name>
<evidence type="ECO:0000259" key="11">
    <source>
        <dbReference type="PROSITE" id="PS50893"/>
    </source>
</evidence>
<dbReference type="InterPro" id="IPR003439">
    <property type="entry name" value="ABC_transporter-like_ATP-bd"/>
</dbReference>
<keyword evidence="4 10" id="KW-0812">Transmembrane</keyword>
<dbReference type="Pfam" id="PF12698">
    <property type="entry name" value="ABC2_membrane_3"/>
    <property type="match status" value="2"/>
</dbReference>
<accession>A0A9W6X0R2</accession>
<dbReference type="InterPro" id="IPR013525">
    <property type="entry name" value="ABC2_TM"/>
</dbReference>
<evidence type="ECO:0000313" key="12">
    <source>
        <dbReference type="EMBL" id="GMF24988.1"/>
    </source>
</evidence>
<evidence type="ECO:0000256" key="9">
    <source>
        <dbReference type="ARBA" id="ARBA00023136"/>
    </source>
</evidence>
<reference evidence="12" key="1">
    <citation type="submission" date="2023-04" db="EMBL/GenBank/DDBJ databases">
        <title>Phytophthora fragariaefolia NBRC 109709.</title>
        <authorList>
            <person name="Ichikawa N."/>
            <person name="Sato H."/>
            <person name="Tonouchi N."/>
        </authorList>
    </citation>
    <scope>NUCLEOTIDE SEQUENCE</scope>
    <source>
        <strain evidence="12">NBRC 109709</strain>
    </source>
</reference>
<dbReference type="InterPro" id="IPR026082">
    <property type="entry name" value="ABCA"/>
</dbReference>
<dbReference type="GO" id="GO:0016887">
    <property type="term" value="F:ATP hydrolysis activity"/>
    <property type="evidence" value="ECO:0007669"/>
    <property type="project" value="InterPro"/>
</dbReference>
<feature type="domain" description="ABC transporter" evidence="11">
    <location>
        <begin position="729"/>
        <end position="963"/>
    </location>
</feature>
<feature type="transmembrane region" description="Helical" evidence="10">
    <location>
        <begin position="1558"/>
        <end position="1578"/>
    </location>
</feature>
<feature type="transmembrane region" description="Helical" evidence="10">
    <location>
        <begin position="1510"/>
        <end position="1538"/>
    </location>
</feature>
<organism evidence="12 13">
    <name type="scientific">Phytophthora fragariaefolia</name>
    <dbReference type="NCBI Taxonomy" id="1490495"/>
    <lineage>
        <taxon>Eukaryota</taxon>
        <taxon>Sar</taxon>
        <taxon>Stramenopiles</taxon>
        <taxon>Oomycota</taxon>
        <taxon>Peronosporomycetes</taxon>
        <taxon>Peronosporales</taxon>
        <taxon>Peronosporaceae</taxon>
        <taxon>Phytophthora</taxon>
    </lineage>
</organism>
<feature type="transmembrane region" description="Helical" evidence="10">
    <location>
        <begin position="1444"/>
        <end position="1465"/>
    </location>
</feature>
<dbReference type="PANTHER" id="PTHR19229:SF36">
    <property type="entry name" value="ATP-BINDING CASSETTE SUB-FAMILY A MEMBER 2"/>
    <property type="match status" value="1"/>
</dbReference>
<keyword evidence="3" id="KW-0813">Transport</keyword>
<feature type="transmembrane region" description="Helical" evidence="10">
    <location>
        <begin position="470"/>
        <end position="492"/>
    </location>
</feature>
<dbReference type="InterPro" id="IPR027417">
    <property type="entry name" value="P-loop_NTPase"/>
</dbReference>
<proteinExistence type="inferred from homology"/>
<dbReference type="InterPro" id="IPR003593">
    <property type="entry name" value="AAA+_ATPase"/>
</dbReference>
<dbReference type="Pfam" id="PF00005">
    <property type="entry name" value="ABC_tran"/>
    <property type="match status" value="2"/>
</dbReference>
<evidence type="ECO:0000256" key="4">
    <source>
        <dbReference type="ARBA" id="ARBA00022692"/>
    </source>
</evidence>